<keyword evidence="3" id="KW-1185">Reference proteome</keyword>
<keyword evidence="1" id="KW-0472">Membrane</keyword>
<evidence type="ECO:0000313" key="3">
    <source>
        <dbReference type="Proteomes" id="UP001250858"/>
    </source>
</evidence>
<dbReference type="RefSeq" id="WP_309549642.1">
    <property type="nucleotide sequence ID" value="NZ_CP133762.1"/>
</dbReference>
<dbReference type="Proteomes" id="UP001250858">
    <property type="component" value="Chromosome"/>
</dbReference>
<sequence>MPDETPAETTTRLRPIRERATGRVVAAAVCAVLALGLVGGALIGAVLAGTGAGEPAEPAGFSRARTLWHDAPVDTLFPRTLSGPAAGPGGATRTWSRIVVAPDAPCSPTTLPRALHTALATVGCDRVLRATYTDATSSHVVTVALVFTQADPATMRTLGSRAADEPAPALAASGTVAARFGDRQRASWWRHVLPDLPVVVTAVSGFADGRVVAEPEPAERAMTPKRDTAVAQAGLGHEARGAAEAVERALRATATAPAREDER</sequence>
<keyword evidence="1" id="KW-1133">Transmembrane helix</keyword>
<accession>A0ABY9S0E9</accession>
<evidence type="ECO:0000256" key="1">
    <source>
        <dbReference type="SAM" id="Phobius"/>
    </source>
</evidence>
<evidence type="ECO:0000313" key="2">
    <source>
        <dbReference type="EMBL" id="WMX47886.1"/>
    </source>
</evidence>
<proteinExistence type="predicted"/>
<gene>
    <name evidence="2" type="ORF">RGF97_28025</name>
</gene>
<reference evidence="2 3" key="1">
    <citation type="submission" date="2023-09" db="EMBL/GenBank/DDBJ databases">
        <title>Complete genome of Streptomyces roseicoloratus T14.</title>
        <authorList>
            <person name="Bashizi T."/>
            <person name="Kim M.-J."/>
            <person name="Lee G."/>
            <person name="Tagele S.B."/>
            <person name="Shin J.-H."/>
        </authorList>
    </citation>
    <scope>NUCLEOTIDE SEQUENCE [LARGE SCALE GENOMIC DNA]</scope>
    <source>
        <strain evidence="2 3">T14</strain>
    </source>
</reference>
<keyword evidence="1" id="KW-0812">Transmembrane</keyword>
<organism evidence="2 3">
    <name type="scientific">Streptomyces roseicoloratus</name>
    <dbReference type="NCBI Taxonomy" id="2508722"/>
    <lineage>
        <taxon>Bacteria</taxon>
        <taxon>Bacillati</taxon>
        <taxon>Actinomycetota</taxon>
        <taxon>Actinomycetes</taxon>
        <taxon>Kitasatosporales</taxon>
        <taxon>Streptomycetaceae</taxon>
        <taxon>Streptomyces</taxon>
    </lineage>
</organism>
<name>A0ABY9S0E9_9ACTN</name>
<feature type="transmembrane region" description="Helical" evidence="1">
    <location>
        <begin position="24"/>
        <end position="48"/>
    </location>
</feature>
<protein>
    <submittedName>
        <fullName evidence="2">Uncharacterized protein</fullName>
    </submittedName>
</protein>
<dbReference type="EMBL" id="CP133762">
    <property type="protein sequence ID" value="WMX47886.1"/>
    <property type="molecule type" value="Genomic_DNA"/>
</dbReference>